<dbReference type="Pfam" id="PF13385">
    <property type="entry name" value="Laminin_G_3"/>
    <property type="match status" value="1"/>
</dbReference>
<dbReference type="Gene3D" id="2.60.120.260">
    <property type="entry name" value="Galactose-binding domain-like"/>
    <property type="match status" value="3"/>
</dbReference>
<keyword evidence="1 3" id="KW-0732">Signal</keyword>
<evidence type="ECO:0000256" key="2">
    <source>
        <dbReference type="ARBA" id="ARBA00023157"/>
    </source>
</evidence>
<reference evidence="5 6" key="1">
    <citation type="submission" date="2020-08" db="EMBL/GenBank/DDBJ databases">
        <title>Sequencing the genomes of 1000 actinobacteria strains.</title>
        <authorList>
            <person name="Klenk H.-P."/>
        </authorList>
    </citation>
    <scope>NUCLEOTIDE SEQUENCE [LARGE SCALE GENOMIC DNA]</scope>
    <source>
        <strain evidence="5 6">DSM 43851</strain>
    </source>
</reference>
<dbReference type="SMART" id="SM00560">
    <property type="entry name" value="LamGL"/>
    <property type="match status" value="1"/>
</dbReference>
<dbReference type="Gene3D" id="2.60.120.200">
    <property type="match status" value="1"/>
</dbReference>
<accession>A0A7W9KQL4</accession>
<dbReference type="RefSeq" id="WP_184869332.1">
    <property type="nucleotide sequence ID" value="NZ_BAAAWY010000095.1"/>
</dbReference>
<dbReference type="InterPro" id="IPR005084">
    <property type="entry name" value="CBM6"/>
</dbReference>
<dbReference type="PROSITE" id="PS51175">
    <property type="entry name" value="CBM6"/>
    <property type="match status" value="2"/>
</dbReference>
<dbReference type="Gene3D" id="3.20.20.80">
    <property type="entry name" value="Glycosidases"/>
    <property type="match status" value="1"/>
</dbReference>
<dbReference type="EMBL" id="JACHIR010000002">
    <property type="protein sequence ID" value="MBB5896832.1"/>
    <property type="molecule type" value="Genomic_DNA"/>
</dbReference>
<dbReference type="InterPro" id="IPR013320">
    <property type="entry name" value="ConA-like_dom_sf"/>
</dbReference>
<dbReference type="CDD" id="cd04081">
    <property type="entry name" value="CBM35_galactosidase-like"/>
    <property type="match status" value="1"/>
</dbReference>
<evidence type="ECO:0000256" key="1">
    <source>
        <dbReference type="ARBA" id="ARBA00022729"/>
    </source>
</evidence>
<dbReference type="InterPro" id="IPR006558">
    <property type="entry name" value="LamG-like"/>
</dbReference>
<dbReference type="SUPFAM" id="SSF49785">
    <property type="entry name" value="Galactose-binding domain-like"/>
    <property type="match status" value="3"/>
</dbReference>
<dbReference type="AlphaFoldDB" id="A0A7W9KQL4"/>
<evidence type="ECO:0000313" key="6">
    <source>
        <dbReference type="Proteomes" id="UP000585638"/>
    </source>
</evidence>
<feature type="domain" description="CBM6" evidence="4">
    <location>
        <begin position="679"/>
        <end position="822"/>
    </location>
</feature>
<dbReference type="Proteomes" id="UP000585638">
    <property type="component" value="Unassembled WGS sequence"/>
</dbReference>
<dbReference type="GO" id="GO:0030246">
    <property type="term" value="F:carbohydrate binding"/>
    <property type="evidence" value="ECO:0007669"/>
    <property type="project" value="InterPro"/>
</dbReference>
<keyword evidence="6" id="KW-1185">Reference proteome</keyword>
<evidence type="ECO:0000256" key="3">
    <source>
        <dbReference type="SAM" id="SignalP"/>
    </source>
</evidence>
<evidence type="ECO:0000313" key="5">
    <source>
        <dbReference type="EMBL" id="MBB5896832.1"/>
    </source>
</evidence>
<sequence>MRSTWTALSLVAALAVAAAGVAGASPPATAVVTPHAAETLAVDLGTPTGSFRGGASGALYGLSDQGVPSDNLIAGMGLATVDTKAQDGQQHPGSDALEVAKPFFAGGGRDLFVYMTDVYRNFPYERTSYAQYQGYLRTEVEQILADPHRDHIVLVPYNEPDGNWFSGLTTDPAELAAFDDEWLQTYRFLKGLWPQARIAGPNFYSYHPDQLRTFLAFCKQNNCLPDVMTWHELGNTSTVRPNVAAYRQLETSLGIAHRTVNLNEYAARYQLTSPGRMVPWLSAIEDSKVDGDLPYWNQNGTLGDSVSQNNIPNAQWWLYHWYSSMSGQTVAVAPPHGDTDNTLQGVATLDKAKRQARIIVGGGPAGPADVVVKHVDPAVFGRTVHATVQEDDWSGMTGAAATPARMFDGDVRVAADGSVSLPVDIAGPSAGGDCTATGARAAGRVGAALKLCGNGEYVNLPAGVVDGLHDFTVSAWVNPAQNSTWTRLFDFGSGTNANMFLTLNAGSAIRFAITTGGGSAEQRIDGTGTLPTNAWSQVTVTVSGNTGTLYVNGKAVGTNPNMTLHPADVGATTQNWIGRSQYSADPDLNGKVDDFAVYGRALSSAEVAGLAAGQAAAGDVADYRFDETGGAAAADSSGHGRDATVVSAAQEPTSMNAYQIILSPGGTGSSSPIDDSWHASYPAAQATITGSGWNANTEGTPSNLSGFATYGDTDVGGLRTGSDTVITFPVNVPTTGDYTLRVFAGSNAQAANVSGPTNVFLGVDGGTPQQVWLPDGYGWVIWNHADTAVHLAAGDHRISLSTTGPDGAATHGDAIINKIDLRLADAARNSTGYEAEQADLRGAVPDYHAQGQSGAGVVGLDRGQTATFWVYSASDGYTDLAFRSRGAGTATVAVNDQALPGNLAGGGARWSTDTDRVYLTSGINKVVVTGHSGRVALDELTTTPVDRGADIATYQAEDGTLTGTGRVDTGYGQAHGGVVTGIGGGNANSLTMTVQAPVTGTYAMTIRYANNQGILANHYNPDLMTAPADISVNGGPTFHVNFANTFDWNQFWTRTVPVRLTKGGNTIRFIANQQYNWDGTTVGVIHSGSDVGDALRSDTAPNIDQISLAPMRLSRPSTDH</sequence>
<dbReference type="InterPro" id="IPR008979">
    <property type="entry name" value="Galactose-bd-like_sf"/>
</dbReference>
<comment type="caution">
    <text evidence="5">The sequence shown here is derived from an EMBL/GenBank/DDBJ whole genome shotgun (WGS) entry which is preliminary data.</text>
</comment>
<name>A0A7W9KQL4_9PSEU</name>
<proteinExistence type="predicted"/>
<feature type="signal peptide" evidence="3">
    <location>
        <begin position="1"/>
        <end position="24"/>
    </location>
</feature>
<feature type="domain" description="CBM6" evidence="4">
    <location>
        <begin position="952"/>
        <end position="1085"/>
    </location>
</feature>
<dbReference type="SUPFAM" id="SSF51445">
    <property type="entry name" value="(Trans)glycosidases"/>
    <property type="match status" value="1"/>
</dbReference>
<keyword evidence="2" id="KW-1015">Disulfide bond</keyword>
<protein>
    <recommendedName>
        <fullName evidence="4">CBM6 domain-containing protein</fullName>
    </recommendedName>
</protein>
<dbReference type="InterPro" id="IPR017853">
    <property type="entry name" value="GH"/>
</dbReference>
<dbReference type="SUPFAM" id="SSF49899">
    <property type="entry name" value="Concanavalin A-like lectins/glucanases"/>
    <property type="match status" value="1"/>
</dbReference>
<organism evidence="5 6">
    <name type="scientific">Kutzneria kofuensis</name>
    <dbReference type="NCBI Taxonomy" id="103725"/>
    <lineage>
        <taxon>Bacteria</taxon>
        <taxon>Bacillati</taxon>
        <taxon>Actinomycetota</taxon>
        <taxon>Actinomycetes</taxon>
        <taxon>Pseudonocardiales</taxon>
        <taxon>Pseudonocardiaceae</taxon>
        <taxon>Kutzneria</taxon>
    </lineage>
</organism>
<evidence type="ECO:0000259" key="4">
    <source>
        <dbReference type="PROSITE" id="PS51175"/>
    </source>
</evidence>
<feature type="chain" id="PRO_5031245495" description="CBM6 domain-containing protein" evidence="3">
    <location>
        <begin position="25"/>
        <end position="1120"/>
    </location>
</feature>
<gene>
    <name evidence="5" type="ORF">BJ998_008091</name>
</gene>